<gene>
    <name evidence="2" type="ORF">SCF082_LOCUS10609</name>
</gene>
<keyword evidence="3" id="KW-1185">Reference proteome</keyword>
<dbReference type="Proteomes" id="UP001642464">
    <property type="component" value="Unassembled WGS sequence"/>
</dbReference>
<name>A0ABP0J7D5_9DINO</name>
<evidence type="ECO:0000313" key="2">
    <source>
        <dbReference type="EMBL" id="CAK9010285.1"/>
    </source>
</evidence>
<feature type="region of interest" description="Disordered" evidence="1">
    <location>
        <begin position="314"/>
        <end position="341"/>
    </location>
</feature>
<evidence type="ECO:0000256" key="1">
    <source>
        <dbReference type="SAM" id="MobiDB-lite"/>
    </source>
</evidence>
<protein>
    <submittedName>
        <fullName evidence="2">Uncharacterized protein</fullName>
    </submittedName>
</protein>
<sequence length="367" mass="39646">MEHCPGPQDLDANALVHLLKAVGFQFLQDGDERHTPTILRIPVPIPMVLLGFSLVPTTPSSMKIVKALAEGIVSQLDKVRPQEMQNMARLLNRGGNAQAEVDKEQIAVQLRQLAQNVGQINMEAMPQVHLGEVAFPQVPVPHLSNEAQAFHRERPEAQALMLTAANFPAVQPNLSNEAQSFVVTAANFPQVPSMAEVAAPMANPTLDMQGRRPGLGLRNGAMSGHHVRRHEAQMMDREKILQSGAQGFMANVAMDGAGCGGPQQAMQPQLRHDQASRTRHAAPARHGARRQEHLCPISESMSMDREKIMQPGEVLGPPVLRKDPVTGQPTAQPQLPDQATGDLGVTAVGTAVSTTYLGDQVGLRFSL</sequence>
<dbReference type="EMBL" id="CAXAMM010006224">
    <property type="protein sequence ID" value="CAK9010285.1"/>
    <property type="molecule type" value="Genomic_DNA"/>
</dbReference>
<evidence type="ECO:0000313" key="3">
    <source>
        <dbReference type="Proteomes" id="UP001642464"/>
    </source>
</evidence>
<reference evidence="2 3" key="1">
    <citation type="submission" date="2024-02" db="EMBL/GenBank/DDBJ databases">
        <authorList>
            <person name="Chen Y."/>
            <person name="Shah S."/>
            <person name="Dougan E. K."/>
            <person name="Thang M."/>
            <person name="Chan C."/>
        </authorList>
    </citation>
    <scope>NUCLEOTIDE SEQUENCE [LARGE SCALE GENOMIC DNA]</scope>
</reference>
<proteinExistence type="predicted"/>
<comment type="caution">
    <text evidence="2">The sequence shown here is derived from an EMBL/GenBank/DDBJ whole genome shotgun (WGS) entry which is preliminary data.</text>
</comment>
<feature type="compositionally biased region" description="Polar residues" evidence="1">
    <location>
        <begin position="327"/>
        <end position="337"/>
    </location>
</feature>
<accession>A0ABP0J7D5</accession>
<organism evidence="2 3">
    <name type="scientific">Durusdinium trenchii</name>
    <dbReference type="NCBI Taxonomy" id="1381693"/>
    <lineage>
        <taxon>Eukaryota</taxon>
        <taxon>Sar</taxon>
        <taxon>Alveolata</taxon>
        <taxon>Dinophyceae</taxon>
        <taxon>Suessiales</taxon>
        <taxon>Symbiodiniaceae</taxon>
        <taxon>Durusdinium</taxon>
    </lineage>
</organism>